<keyword evidence="1" id="KW-0732">Signal</keyword>
<proteinExistence type="predicted"/>
<evidence type="ECO:0000256" key="1">
    <source>
        <dbReference type="SAM" id="SignalP"/>
    </source>
</evidence>
<sequence>MNVLLGGFVIFATFVTLCNASCFFIPNERFPGDSTRVLLHLWVMTKKDARESSRRRTASILWWRRRTQKRPVLSINGYSNVLLVGTGLPGQASFSSGL</sequence>
<feature type="signal peptide" evidence="1">
    <location>
        <begin position="1"/>
        <end position="20"/>
    </location>
</feature>
<dbReference type="AlphaFoldDB" id="A0A2K5XU83"/>
<dbReference type="GeneID" id="105534411"/>
<organism evidence="2 3">
    <name type="scientific">Mandrillus leucophaeus</name>
    <name type="common">Drill</name>
    <name type="synonym">Papio leucophaeus</name>
    <dbReference type="NCBI Taxonomy" id="9568"/>
    <lineage>
        <taxon>Eukaryota</taxon>
        <taxon>Metazoa</taxon>
        <taxon>Chordata</taxon>
        <taxon>Craniata</taxon>
        <taxon>Vertebrata</taxon>
        <taxon>Euteleostomi</taxon>
        <taxon>Mammalia</taxon>
        <taxon>Eutheria</taxon>
        <taxon>Euarchontoglires</taxon>
        <taxon>Primates</taxon>
        <taxon>Haplorrhini</taxon>
        <taxon>Catarrhini</taxon>
        <taxon>Cercopithecidae</taxon>
        <taxon>Cercopithecinae</taxon>
        <taxon>Mandrillus</taxon>
    </lineage>
</organism>
<feature type="chain" id="PRO_5014323513" evidence="1">
    <location>
        <begin position="21"/>
        <end position="98"/>
    </location>
</feature>
<dbReference type="CTD" id="4477"/>
<gene>
    <name evidence="2" type="primary">MSMB</name>
</gene>
<dbReference type="Ensembl" id="ENSMLET00000030081.1">
    <property type="protein sequence ID" value="ENSMLEP00000006835.1"/>
    <property type="gene ID" value="ENSMLEG00000027318.1"/>
</dbReference>
<reference evidence="2" key="1">
    <citation type="submission" date="2025-08" db="UniProtKB">
        <authorList>
            <consortium name="Ensembl"/>
        </authorList>
    </citation>
    <scope>IDENTIFICATION</scope>
</reference>
<evidence type="ECO:0000313" key="2">
    <source>
        <dbReference type="Ensembl" id="ENSMLEP00000006835.1"/>
    </source>
</evidence>
<dbReference type="Proteomes" id="UP000233140">
    <property type="component" value="Unassembled WGS sequence"/>
</dbReference>
<reference evidence="2" key="2">
    <citation type="submission" date="2025-09" db="UniProtKB">
        <authorList>
            <consortium name="Ensembl"/>
        </authorList>
    </citation>
    <scope>IDENTIFICATION</scope>
</reference>
<dbReference type="GeneTree" id="ENSGT00940000154371"/>
<protein>
    <submittedName>
        <fullName evidence="2">Microseminoprotein beta</fullName>
    </submittedName>
</protein>
<keyword evidence="3" id="KW-1185">Reference proteome</keyword>
<dbReference type="RefSeq" id="XP_011828516.1">
    <property type="nucleotide sequence ID" value="XM_011973126.1"/>
</dbReference>
<evidence type="ECO:0000313" key="3">
    <source>
        <dbReference type="Proteomes" id="UP000233140"/>
    </source>
</evidence>
<name>A0A2K5XU83_MANLE</name>
<accession>A0A2K5XU83</accession>